<evidence type="ECO:0000313" key="2">
    <source>
        <dbReference type="EMBL" id="SFR15221.1"/>
    </source>
</evidence>
<dbReference type="SUPFAM" id="SSF50370">
    <property type="entry name" value="Ricin B-like lectins"/>
    <property type="match status" value="1"/>
</dbReference>
<dbReference type="CDD" id="cd00161">
    <property type="entry name" value="beta-trefoil_Ricin-like"/>
    <property type="match status" value="1"/>
</dbReference>
<proteinExistence type="predicted"/>
<evidence type="ECO:0000259" key="1">
    <source>
        <dbReference type="Pfam" id="PF00652"/>
    </source>
</evidence>
<dbReference type="RefSeq" id="WP_177320459.1">
    <property type="nucleotide sequence ID" value="NZ_FOYL01000004.1"/>
</dbReference>
<feature type="domain" description="Ricin B lectin" evidence="1">
    <location>
        <begin position="34"/>
        <end position="123"/>
    </location>
</feature>
<dbReference type="InterPro" id="IPR000772">
    <property type="entry name" value="Ricin_B_lectin"/>
</dbReference>
<evidence type="ECO:0000313" key="3">
    <source>
        <dbReference type="Proteomes" id="UP000198583"/>
    </source>
</evidence>
<name>A0A1I6ECB9_9PSEU</name>
<organism evidence="2 3">
    <name type="scientific">Lentzea waywayandensis</name>
    <dbReference type="NCBI Taxonomy" id="84724"/>
    <lineage>
        <taxon>Bacteria</taxon>
        <taxon>Bacillati</taxon>
        <taxon>Actinomycetota</taxon>
        <taxon>Actinomycetes</taxon>
        <taxon>Pseudonocardiales</taxon>
        <taxon>Pseudonocardiaceae</taxon>
        <taxon>Lentzea</taxon>
    </lineage>
</organism>
<reference evidence="3" key="1">
    <citation type="submission" date="2016-10" db="EMBL/GenBank/DDBJ databases">
        <authorList>
            <person name="Varghese N."/>
            <person name="Submissions S."/>
        </authorList>
    </citation>
    <scope>NUCLEOTIDE SEQUENCE [LARGE SCALE GENOMIC DNA]</scope>
    <source>
        <strain evidence="3">DSM 44232</strain>
    </source>
</reference>
<dbReference type="AlphaFoldDB" id="A0A1I6ECB9"/>
<keyword evidence="2" id="KW-0430">Lectin</keyword>
<keyword evidence="3" id="KW-1185">Reference proteome</keyword>
<gene>
    <name evidence="2" type="ORF">SAMN04488564_10491</name>
</gene>
<protein>
    <submittedName>
        <fullName evidence="2">Ricin-type beta-trefoil lectin domain-like</fullName>
    </submittedName>
</protein>
<sequence>MAATLNTPAQAAEKITCVKRTGEVTAQYLSTWTNINTGRCLAVRGASSCDGSPAFQFDCLGYADQRWFITDAYDSVGHHLYSFAINNYTGRCLAVRSANNVNGAPAFQHDCVTSYSDQQWKIRNA</sequence>
<dbReference type="Proteomes" id="UP000198583">
    <property type="component" value="Unassembled WGS sequence"/>
</dbReference>
<dbReference type="Gene3D" id="2.80.10.50">
    <property type="match status" value="2"/>
</dbReference>
<dbReference type="GO" id="GO:0030246">
    <property type="term" value="F:carbohydrate binding"/>
    <property type="evidence" value="ECO:0007669"/>
    <property type="project" value="UniProtKB-KW"/>
</dbReference>
<dbReference type="EMBL" id="FOYL01000004">
    <property type="protein sequence ID" value="SFR15221.1"/>
    <property type="molecule type" value="Genomic_DNA"/>
</dbReference>
<dbReference type="InterPro" id="IPR035992">
    <property type="entry name" value="Ricin_B-like_lectins"/>
</dbReference>
<accession>A0A1I6ECB9</accession>
<dbReference type="PROSITE" id="PS50231">
    <property type="entry name" value="RICIN_B_LECTIN"/>
    <property type="match status" value="1"/>
</dbReference>
<dbReference type="Pfam" id="PF00652">
    <property type="entry name" value="Ricin_B_lectin"/>
    <property type="match status" value="1"/>
</dbReference>